<name>A0A7S7NS25_PALFE</name>
<dbReference type="EMBL" id="CP063849">
    <property type="protein sequence ID" value="QOY88801.1"/>
    <property type="molecule type" value="Genomic_DNA"/>
</dbReference>
<evidence type="ECO:0000313" key="3">
    <source>
        <dbReference type="Proteomes" id="UP000593892"/>
    </source>
</evidence>
<dbReference type="InterPro" id="IPR002645">
    <property type="entry name" value="STAS_dom"/>
</dbReference>
<evidence type="ECO:0000313" key="2">
    <source>
        <dbReference type="EMBL" id="QOY88801.1"/>
    </source>
</evidence>
<reference evidence="2 3" key="1">
    <citation type="submission" date="2020-10" db="EMBL/GenBank/DDBJ databases">
        <title>Complete genome sequence of Paludibaculum fermentans P105T, a facultatively anaerobic acidobacterium capable of dissimilatory Fe(III) reduction.</title>
        <authorList>
            <person name="Dedysh S.N."/>
            <person name="Beletsky A.V."/>
            <person name="Kulichevskaya I.S."/>
            <person name="Mardanov A.V."/>
            <person name="Ravin N.V."/>
        </authorList>
    </citation>
    <scope>NUCLEOTIDE SEQUENCE [LARGE SCALE GENOMIC DNA]</scope>
    <source>
        <strain evidence="2 3">P105</strain>
    </source>
</reference>
<proteinExistence type="predicted"/>
<dbReference type="AlphaFoldDB" id="A0A7S7NS25"/>
<dbReference type="KEGG" id="pfer:IRI77_02235"/>
<keyword evidence="3" id="KW-1185">Reference proteome</keyword>
<gene>
    <name evidence="2" type="ORF">IRI77_02235</name>
</gene>
<dbReference type="RefSeq" id="WP_194450463.1">
    <property type="nucleotide sequence ID" value="NZ_CP063849.1"/>
</dbReference>
<dbReference type="InterPro" id="IPR036513">
    <property type="entry name" value="STAS_dom_sf"/>
</dbReference>
<sequence length="124" mass="13417">MNGRLTVHERGDFIIIGAHGKLASPQEQGSLHQQLRQLVERGRSHILLDLAQVPSLDIEDIGELMVGYALVTLAGGELRLLNLSGSTADVLRTTRIIHLIGGAGETPDPHPPPTWQAGSEWYIG</sequence>
<organism evidence="2 3">
    <name type="scientific">Paludibaculum fermentans</name>
    <dbReference type="NCBI Taxonomy" id="1473598"/>
    <lineage>
        <taxon>Bacteria</taxon>
        <taxon>Pseudomonadati</taxon>
        <taxon>Acidobacteriota</taxon>
        <taxon>Terriglobia</taxon>
        <taxon>Bryobacterales</taxon>
        <taxon>Bryobacteraceae</taxon>
        <taxon>Paludibaculum</taxon>
    </lineage>
</organism>
<feature type="domain" description="STAS" evidence="1">
    <location>
        <begin position="10"/>
        <end position="100"/>
    </location>
</feature>
<evidence type="ECO:0000259" key="1">
    <source>
        <dbReference type="Pfam" id="PF01740"/>
    </source>
</evidence>
<accession>A0A7S7NS25</accession>
<protein>
    <submittedName>
        <fullName evidence="2">STAS domain-containing protein</fullName>
    </submittedName>
</protein>
<dbReference type="Gene3D" id="3.30.750.24">
    <property type="entry name" value="STAS domain"/>
    <property type="match status" value="1"/>
</dbReference>
<dbReference type="Pfam" id="PF01740">
    <property type="entry name" value="STAS"/>
    <property type="match status" value="1"/>
</dbReference>
<dbReference type="Proteomes" id="UP000593892">
    <property type="component" value="Chromosome"/>
</dbReference>
<dbReference type="SUPFAM" id="SSF52091">
    <property type="entry name" value="SpoIIaa-like"/>
    <property type="match status" value="1"/>
</dbReference>
<dbReference type="CDD" id="cd07043">
    <property type="entry name" value="STAS_anti-anti-sigma_factors"/>
    <property type="match status" value="1"/>
</dbReference>